<sequence length="100" mass="11702">MCLARLLLFTCGCRTPAERADDWIRRCRQGKIFHYSECTARKTRTYVLSFPCWSCYHALKLGKLQIGEGEEMKEEDDEGDEMSEKMEEVWVEEGRGEGDR</sequence>
<feature type="compositionally biased region" description="Basic and acidic residues" evidence="1">
    <location>
        <begin position="82"/>
        <end position="100"/>
    </location>
</feature>
<name>A0A6A6Z8B6_9PEZI</name>
<dbReference type="Proteomes" id="UP000504636">
    <property type="component" value="Unplaced"/>
</dbReference>
<accession>A0A6A6Z8B6</accession>
<keyword evidence="4" id="KW-1185">Reference proteome</keyword>
<evidence type="ECO:0000256" key="2">
    <source>
        <dbReference type="SAM" id="SignalP"/>
    </source>
</evidence>
<evidence type="ECO:0000313" key="3">
    <source>
        <dbReference type="EMBL" id="KAF2816437.1"/>
    </source>
</evidence>
<keyword evidence="2" id="KW-0732">Signal</keyword>
<dbReference type="EMBL" id="MU003693">
    <property type="protein sequence ID" value="KAF2816437.1"/>
    <property type="molecule type" value="Genomic_DNA"/>
</dbReference>
<reference evidence="5" key="3">
    <citation type="submission" date="2025-04" db="UniProtKB">
        <authorList>
            <consortium name="RefSeq"/>
        </authorList>
    </citation>
    <scope>IDENTIFICATION</scope>
    <source>
        <strain evidence="5">CBS 304.34</strain>
    </source>
</reference>
<dbReference type="GeneID" id="54465829"/>
<reference evidence="3 5" key="1">
    <citation type="journal article" date="2020" name="Stud. Mycol.">
        <title>101 Dothideomycetes genomes: a test case for predicting lifestyles and emergence of pathogens.</title>
        <authorList>
            <person name="Haridas S."/>
            <person name="Albert R."/>
            <person name="Binder M."/>
            <person name="Bloem J."/>
            <person name="Labutti K."/>
            <person name="Salamov A."/>
            <person name="Andreopoulos B."/>
            <person name="Baker S."/>
            <person name="Barry K."/>
            <person name="Bills G."/>
            <person name="Bluhm B."/>
            <person name="Cannon C."/>
            <person name="Castanera R."/>
            <person name="Culley D."/>
            <person name="Daum C."/>
            <person name="Ezra D."/>
            <person name="Gonzalez J."/>
            <person name="Henrissat B."/>
            <person name="Kuo A."/>
            <person name="Liang C."/>
            <person name="Lipzen A."/>
            <person name="Lutzoni F."/>
            <person name="Magnuson J."/>
            <person name="Mondo S."/>
            <person name="Nolan M."/>
            <person name="Ohm R."/>
            <person name="Pangilinan J."/>
            <person name="Park H.-J."/>
            <person name="Ramirez L."/>
            <person name="Alfaro M."/>
            <person name="Sun H."/>
            <person name="Tritt A."/>
            <person name="Yoshinaga Y."/>
            <person name="Zwiers L.-H."/>
            <person name="Turgeon B."/>
            <person name="Goodwin S."/>
            <person name="Spatafora J."/>
            <person name="Crous P."/>
            <person name="Grigoriev I."/>
        </authorList>
    </citation>
    <scope>NUCLEOTIDE SEQUENCE</scope>
    <source>
        <strain evidence="3 5">CBS 304.34</strain>
    </source>
</reference>
<organism evidence="3">
    <name type="scientific">Mytilinidion resinicola</name>
    <dbReference type="NCBI Taxonomy" id="574789"/>
    <lineage>
        <taxon>Eukaryota</taxon>
        <taxon>Fungi</taxon>
        <taxon>Dikarya</taxon>
        <taxon>Ascomycota</taxon>
        <taxon>Pezizomycotina</taxon>
        <taxon>Dothideomycetes</taxon>
        <taxon>Pleosporomycetidae</taxon>
        <taxon>Mytilinidiales</taxon>
        <taxon>Mytilinidiaceae</taxon>
        <taxon>Mytilinidion</taxon>
    </lineage>
</organism>
<dbReference type="RefSeq" id="XP_033583401.1">
    <property type="nucleotide sequence ID" value="XM_033724936.1"/>
</dbReference>
<gene>
    <name evidence="3 5" type="ORF">BDZ99DRAFT_515025</name>
</gene>
<evidence type="ECO:0000256" key="1">
    <source>
        <dbReference type="SAM" id="MobiDB-lite"/>
    </source>
</evidence>
<evidence type="ECO:0000313" key="4">
    <source>
        <dbReference type="Proteomes" id="UP000504636"/>
    </source>
</evidence>
<proteinExistence type="predicted"/>
<feature type="compositionally biased region" description="Acidic residues" evidence="1">
    <location>
        <begin position="69"/>
        <end position="81"/>
    </location>
</feature>
<dbReference type="AlphaFoldDB" id="A0A6A6Z8B6"/>
<protein>
    <submittedName>
        <fullName evidence="3 5">Uncharacterized protein</fullName>
    </submittedName>
</protein>
<evidence type="ECO:0000313" key="5">
    <source>
        <dbReference type="RefSeq" id="XP_033583401.1"/>
    </source>
</evidence>
<feature type="region of interest" description="Disordered" evidence="1">
    <location>
        <begin position="69"/>
        <end position="100"/>
    </location>
</feature>
<feature type="chain" id="PRO_5044629685" evidence="2">
    <location>
        <begin position="20"/>
        <end position="100"/>
    </location>
</feature>
<reference evidence="5" key="2">
    <citation type="submission" date="2020-04" db="EMBL/GenBank/DDBJ databases">
        <authorList>
            <consortium name="NCBI Genome Project"/>
        </authorList>
    </citation>
    <scope>NUCLEOTIDE SEQUENCE</scope>
    <source>
        <strain evidence="5">CBS 304.34</strain>
    </source>
</reference>
<feature type="signal peptide" evidence="2">
    <location>
        <begin position="1"/>
        <end position="19"/>
    </location>
</feature>